<evidence type="ECO:0000259" key="3">
    <source>
        <dbReference type="PROSITE" id="PS50835"/>
    </source>
</evidence>
<accession>A0A3S2PMX9</accession>
<proteinExistence type="predicted"/>
<dbReference type="PROSITE" id="PS50835">
    <property type="entry name" value="IG_LIKE"/>
    <property type="match status" value="1"/>
</dbReference>
<dbReference type="OrthoDB" id="8964201at2759"/>
<dbReference type="InterPro" id="IPR036179">
    <property type="entry name" value="Ig-like_dom_sf"/>
</dbReference>
<reference evidence="4 5" key="1">
    <citation type="submission" date="2018-11" db="EMBL/GenBank/DDBJ databases">
        <authorList>
            <person name="Lopez-Roques C."/>
            <person name="Donnadieu C."/>
            <person name="Bouchez O."/>
            <person name="Klopp C."/>
            <person name="Cabau C."/>
            <person name="Zahm M."/>
        </authorList>
    </citation>
    <scope>NUCLEOTIDE SEQUENCE [LARGE SCALE GENOMIC DNA]</scope>
    <source>
        <strain evidence="4">RS831</strain>
        <tissue evidence="4">Whole body</tissue>
    </source>
</reference>
<keyword evidence="2" id="KW-0472">Membrane</keyword>
<dbReference type="GO" id="GO:0042289">
    <property type="term" value="F:MHC class II protein binding"/>
    <property type="evidence" value="ECO:0007669"/>
    <property type="project" value="TreeGrafter"/>
</dbReference>
<dbReference type="GO" id="GO:0042110">
    <property type="term" value="P:T cell activation"/>
    <property type="evidence" value="ECO:0007669"/>
    <property type="project" value="TreeGrafter"/>
</dbReference>
<feature type="region of interest" description="Disordered" evidence="1">
    <location>
        <begin position="1"/>
        <end position="31"/>
    </location>
</feature>
<evidence type="ECO:0000256" key="1">
    <source>
        <dbReference type="SAM" id="MobiDB-lite"/>
    </source>
</evidence>
<dbReference type="EMBL" id="CM012449">
    <property type="protein sequence ID" value="RVE65190.1"/>
    <property type="molecule type" value="Genomic_DNA"/>
</dbReference>
<keyword evidence="2" id="KW-0812">Transmembrane</keyword>
<dbReference type="PANTHER" id="PTHR11422:SF5">
    <property type="entry name" value="DIVERSE IMMUNOGLOBULIN DOMAIN-CONTAINING PROTEIN 1.1 ISOFORM X1-RELATED"/>
    <property type="match status" value="1"/>
</dbReference>
<evidence type="ECO:0000313" key="4">
    <source>
        <dbReference type="EMBL" id="RVE65190.1"/>
    </source>
</evidence>
<dbReference type="SUPFAM" id="SSF48726">
    <property type="entry name" value="Immunoglobulin"/>
    <property type="match status" value="2"/>
</dbReference>
<dbReference type="InterPro" id="IPR007110">
    <property type="entry name" value="Ig-like_dom"/>
</dbReference>
<feature type="transmembrane region" description="Helical" evidence="2">
    <location>
        <begin position="283"/>
        <end position="305"/>
    </location>
</feature>
<evidence type="ECO:0000313" key="5">
    <source>
        <dbReference type="Proteomes" id="UP000283210"/>
    </source>
</evidence>
<dbReference type="GO" id="GO:0009897">
    <property type="term" value="C:external side of plasma membrane"/>
    <property type="evidence" value="ECO:0007669"/>
    <property type="project" value="TreeGrafter"/>
</dbReference>
<dbReference type="GO" id="GO:0070374">
    <property type="term" value="P:positive regulation of ERK1 and ERK2 cascade"/>
    <property type="evidence" value="ECO:0007669"/>
    <property type="project" value="TreeGrafter"/>
</dbReference>
<organism evidence="4 5">
    <name type="scientific">Oryzias javanicus</name>
    <name type="common">Javanese ricefish</name>
    <name type="synonym">Aplocheilus javanicus</name>
    <dbReference type="NCBI Taxonomy" id="123683"/>
    <lineage>
        <taxon>Eukaryota</taxon>
        <taxon>Metazoa</taxon>
        <taxon>Chordata</taxon>
        <taxon>Craniata</taxon>
        <taxon>Vertebrata</taxon>
        <taxon>Euteleostomi</taxon>
        <taxon>Actinopterygii</taxon>
        <taxon>Neopterygii</taxon>
        <taxon>Teleostei</taxon>
        <taxon>Neoteleostei</taxon>
        <taxon>Acanthomorphata</taxon>
        <taxon>Ovalentaria</taxon>
        <taxon>Atherinomorphae</taxon>
        <taxon>Beloniformes</taxon>
        <taxon>Adrianichthyidae</taxon>
        <taxon>Oryziinae</taxon>
        <taxon>Oryzias</taxon>
    </lineage>
</organism>
<dbReference type="GO" id="GO:0045121">
    <property type="term" value="C:membrane raft"/>
    <property type="evidence" value="ECO:0007669"/>
    <property type="project" value="TreeGrafter"/>
</dbReference>
<dbReference type="InterPro" id="IPR003599">
    <property type="entry name" value="Ig_sub"/>
</dbReference>
<sequence>MTNCRKRSQESKASLCRERPQSRSSRGGGETTNMIAGELLKRILLLLSLQLSDVRSDKNTEFVYKTVGDDAILLCSLASSDCSSITWTFFRSGQVRFSKEVIHGQVNRSSDKAGRMSVASNCSLVLRDLVLGDVGSYVCLEREKDITTVYLSILAISSPSNVRELKPGGTVVLSCTLSSFYEAGHCRQYSGGGFKLRWLAEDGTELTNHSRHQLTERTQCNTNLVLNLQQKDNSRRWRCQVETKTGKRETHLDFTSSFLFESAPSTPGPQPPADGECPVRLPISRIVLCVALPLMVGAVGVVTWVSDRKRNRMLAAAQRRETMRVRY</sequence>
<dbReference type="Proteomes" id="UP000283210">
    <property type="component" value="Chromosome 13"/>
</dbReference>
<dbReference type="GO" id="GO:1990782">
    <property type="term" value="F:protein tyrosine kinase binding"/>
    <property type="evidence" value="ECO:0007669"/>
    <property type="project" value="TreeGrafter"/>
</dbReference>
<dbReference type="Gene3D" id="2.60.40.10">
    <property type="entry name" value="Immunoglobulins"/>
    <property type="match status" value="2"/>
</dbReference>
<name>A0A3S2PMX9_ORYJA</name>
<dbReference type="AlphaFoldDB" id="A0A3S2PMX9"/>
<dbReference type="InterPro" id="IPR013783">
    <property type="entry name" value="Ig-like_fold"/>
</dbReference>
<keyword evidence="2" id="KW-1133">Transmembrane helix</keyword>
<reference evidence="4 5" key="2">
    <citation type="submission" date="2019-01" db="EMBL/GenBank/DDBJ databases">
        <title>A chromosome length genome reference of the Java medaka (oryzias javanicus).</title>
        <authorList>
            <person name="Herpin A."/>
            <person name="Takehana Y."/>
            <person name="Naruse K."/>
            <person name="Ansai S."/>
            <person name="Kawaguchi M."/>
        </authorList>
    </citation>
    <scope>NUCLEOTIDE SEQUENCE [LARGE SCALE GENOMIC DNA]</scope>
    <source>
        <strain evidence="4">RS831</strain>
        <tissue evidence="4">Whole body</tissue>
    </source>
</reference>
<dbReference type="PANTHER" id="PTHR11422">
    <property type="entry name" value="T-CELL SURFACE GLYCOPROTEIN CD4"/>
    <property type="match status" value="1"/>
</dbReference>
<keyword evidence="5" id="KW-1185">Reference proteome</keyword>
<feature type="domain" description="Ig-like" evidence="3">
    <location>
        <begin position="168"/>
        <end position="255"/>
    </location>
</feature>
<evidence type="ECO:0000256" key="2">
    <source>
        <dbReference type="SAM" id="Phobius"/>
    </source>
</evidence>
<dbReference type="GO" id="GO:0035723">
    <property type="term" value="P:interleukin-15-mediated signaling pathway"/>
    <property type="evidence" value="ECO:0007669"/>
    <property type="project" value="TreeGrafter"/>
</dbReference>
<feature type="compositionally biased region" description="Basic and acidic residues" evidence="1">
    <location>
        <begin position="7"/>
        <end position="21"/>
    </location>
</feature>
<protein>
    <recommendedName>
        <fullName evidence="3">Ig-like domain-containing protein</fullName>
    </recommendedName>
</protein>
<gene>
    <name evidence="4" type="ORF">OJAV_G00134100</name>
</gene>
<dbReference type="SMART" id="SM00409">
    <property type="entry name" value="IG"/>
    <property type="match status" value="2"/>
</dbReference>